<evidence type="ECO:0000256" key="1">
    <source>
        <dbReference type="SAM" id="MobiDB-lite"/>
    </source>
</evidence>
<dbReference type="AlphaFoldDB" id="A0A8J5ST77"/>
<evidence type="ECO:0000313" key="2">
    <source>
        <dbReference type="EMBL" id="KAG8066610.1"/>
    </source>
</evidence>
<sequence>MDDASGDVAVFPEDPDIDINFDDLDGIDFDLPTDDKLFNCDDGDGGGGGGYFVSNDGEKSAGAPRAACFGSEVGAPAGRGSGEESPDSAVTGGGTMESGYVIELERFLMEDDDHHEEEVVGPDGERMMDNFAADGCWDNLLANDETVAAATDDGGDDPAVAAAEDGDDVHEPEDEANSRKRTRYE</sequence>
<comment type="caution">
    <text evidence="2">The sequence shown here is derived from an EMBL/GenBank/DDBJ whole genome shotgun (WGS) entry which is preliminary data.</text>
</comment>
<feature type="compositionally biased region" description="Acidic residues" evidence="1">
    <location>
        <begin position="164"/>
        <end position="175"/>
    </location>
</feature>
<keyword evidence="3" id="KW-1185">Reference proteome</keyword>
<evidence type="ECO:0000313" key="3">
    <source>
        <dbReference type="Proteomes" id="UP000729402"/>
    </source>
</evidence>
<dbReference type="EMBL" id="JAAALK010000285">
    <property type="protein sequence ID" value="KAG8066610.1"/>
    <property type="molecule type" value="Genomic_DNA"/>
</dbReference>
<accession>A0A8J5ST77</accession>
<protein>
    <submittedName>
        <fullName evidence="2">Uncharacterized protein</fullName>
    </submittedName>
</protein>
<reference evidence="2" key="1">
    <citation type="journal article" date="2021" name="bioRxiv">
        <title>Whole Genome Assembly and Annotation of Northern Wild Rice, Zizania palustris L., Supports a Whole Genome Duplication in the Zizania Genus.</title>
        <authorList>
            <person name="Haas M."/>
            <person name="Kono T."/>
            <person name="Macchietto M."/>
            <person name="Millas R."/>
            <person name="McGilp L."/>
            <person name="Shao M."/>
            <person name="Duquette J."/>
            <person name="Hirsch C.N."/>
            <person name="Kimball J."/>
        </authorList>
    </citation>
    <scope>NUCLEOTIDE SEQUENCE</scope>
    <source>
        <tissue evidence="2">Fresh leaf tissue</tissue>
    </source>
</reference>
<feature type="region of interest" description="Disordered" evidence="1">
    <location>
        <begin position="149"/>
        <end position="185"/>
    </location>
</feature>
<name>A0A8J5ST77_ZIZPA</name>
<feature type="compositionally biased region" description="Low complexity" evidence="1">
    <location>
        <begin position="149"/>
        <end position="163"/>
    </location>
</feature>
<gene>
    <name evidence="2" type="ORF">GUJ93_ZPchr0004g38178</name>
</gene>
<feature type="region of interest" description="Disordered" evidence="1">
    <location>
        <begin position="74"/>
        <end position="95"/>
    </location>
</feature>
<organism evidence="2 3">
    <name type="scientific">Zizania palustris</name>
    <name type="common">Northern wild rice</name>
    <dbReference type="NCBI Taxonomy" id="103762"/>
    <lineage>
        <taxon>Eukaryota</taxon>
        <taxon>Viridiplantae</taxon>
        <taxon>Streptophyta</taxon>
        <taxon>Embryophyta</taxon>
        <taxon>Tracheophyta</taxon>
        <taxon>Spermatophyta</taxon>
        <taxon>Magnoliopsida</taxon>
        <taxon>Liliopsida</taxon>
        <taxon>Poales</taxon>
        <taxon>Poaceae</taxon>
        <taxon>BOP clade</taxon>
        <taxon>Oryzoideae</taxon>
        <taxon>Oryzeae</taxon>
        <taxon>Zizaniinae</taxon>
        <taxon>Zizania</taxon>
    </lineage>
</organism>
<reference evidence="2" key="2">
    <citation type="submission" date="2021-02" db="EMBL/GenBank/DDBJ databases">
        <authorList>
            <person name="Kimball J.A."/>
            <person name="Haas M.W."/>
            <person name="Macchietto M."/>
            <person name="Kono T."/>
            <person name="Duquette J."/>
            <person name="Shao M."/>
        </authorList>
    </citation>
    <scope>NUCLEOTIDE SEQUENCE</scope>
    <source>
        <tissue evidence="2">Fresh leaf tissue</tissue>
    </source>
</reference>
<proteinExistence type="predicted"/>
<dbReference type="Proteomes" id="UP000729402">
    <property type="component" value="Unassembled WGS sequence"/>
</dbReference>